<proteinExistence type="predicted"/>
<feature type="signal peptide" evidence="3">
    <location>
        <begin position="1"/>
        <end position="23"/>
    </location>
</feature>
<dbReference type="AlphaFoldDB" id="A0A517TTW3"/>
<dbReference type="KEGG" id="llh:I41_09780"/>
<feature type="transmembrane region" description="Helical" evidence="2">
    <location>
        <begin position="1047"/>
        <end position="1064"/>
    </location>
</feature>
<dbReference type="Proteomes" id="UP000317909">
    <property type="component" value="Chromosome"/>
</dbReference>
<keyword evidence="2" id="KW-0472">Membrane</keyword>
<dbReference type="EMBL" id="CP036339">
    <property type="protein sequence ID" value="QDT71817.1"/>
    <property type="molecule type" value="Genomic_DNA"/>
</dbReference>
<keyword evidence="3" id="KW-0732">Signal</keyword>
<feature type="transmembrane region" description="Helical" evidence="2">
    <location>
        <begin position="1021"/>
        <end position="1040"/>
    </location>
</feature>
<evidence type="ECO:0000256" key="2">
    <source>
        <dbReference type="SAM" id="Phobius"/>
    </source>
</evidence>
<evidence type="ECO:0000313" key="4">
    <source>
        <dbReference type="EMBL" id="QDT71817.1"/>
    </source>
</evidence>
<reference evidence="4 5" key="1">
    <citation type="submission" date="2019-02" db="EMBL/GenBank/DDBJ databases">
        <title>Deep-cultivation of Planctomycetes and their phenomic and genomic characterization uncovers novel biology.</title>
        <authorList>
            <person name="Wiegand S."/>
            <person name="Jogler M."/>
            <person name="Boedeker C."/>
            <person name="Pinto D."/>
            <person name="Vollmers J."/>
            <person name="Rivas-Marin E."/>
            <person name="Kohn T."/>
            <person name="Peeters S.H."/>
            <person name="Heuer A."/>
            <person name="Rast P."/>
            <person name="Oberbeckmann S."/>
            <person name="Bunk B."/>
            <person name="Jeske O."/>
            <person name="Meyerdierks A."/>
            <person name="Storesund J.E."/>
            <person name="Kallscheuer N."/>
            <person name="Luecker S."/>
            <person name="Lage O.M."/>
            <person name="Pohl T."/>
            <person name="Merkel B.J."/>
            <person name="Hornburger P."/>
            <person name="Mueller R.-W."/>
            <person name="Bruemmer F."/>
            <person name="Labrenz M."/>
            <person name="Spormann A.M."/>
            <person name="Op den Camp H."/>
            <person name="Overmann J."/>
            <person name="Amann R."/>
            <person name="Jetten M.S.M."/>
            <person name="Mascher T."/>
            <person name="Medema M.H."/>
            <person name="Devos D.P."/>
            <person name="Kaster A.-K."/>
            <person name="Ovreas L."/>
            <person name="Rohde M."/>
            <person name="Galperin M.Y."/>
            <person name="Jogler C."/>
        </authorList>
    </citation>
    <scope>NUCLEOTIDE SEQUENCE [LARGE SCALE GENOMIC DNA]</scope>
    <source>
        <strain evidence="4 5">I41</strain>
    </source>
</reference>
<feature type="transmembrane region" description="Helical" evidence="2">
    <location>
        <begin position="1070"/>
        <end position="1092"/>
    </location>
</feature>
<evidence type="ECO:0000313" key="5">
    <source>
        <dbReference type="Proteomes" id="UP000317909"/>
    </source>
</evidence>
<organism evidence="4 5">
    <name type="scientific">Lacipirellula limnantheis</name>
    <dbReference type="NCBI Taxonomy" id="2528024"/>
    <lineage>
        <taxon>Bacteria</taxon>
        <taxon>Pseudomonadati</taxon>
        <taxon>Planctomycetota</taxon>
        <taxon>Planctomycetia</taxon>
        <taxon>Pirellulales</taxon>
        <taxon>Lacipirellulaceae</taxon>
        <taxon>Lacipirellula</taxon>
    </lineage>
</organism>
<protein>
    <submittedName>
        <fullName evidence="4">Uncharacterized protein</fullName>
    </submittedName>
</protein>
<accession>A0A517TTW3</accession>
<keyword evidence="2" id="KW-1133">Transmembrane helix</keyword>
<feature type="region of interest" description="Disordered" evidence="1">
    <location>
        <begin position="1122"/>
        <end position="1145"/>
    </location>
</feature>
<keyword evidence="2" id="KW-0812">Transmembrane</keyword>
<keyword evidence="5" id="KW-1185">Reference proteome</keyword>
<name>A0A517TTW3_9BACT</name>
<sequence precursor="true">MSLSRILLALTLAAGLLAPCASAQAPGSDAPPAAVTAPAVAAAESTAKSAAPASGAVGPDVFFLPDAAGNLRRVLGYRYEDFLQSWRAAQLQQADTRQPTFALANLAAAANVKGDDVAVELHIDVDLQSTEWVEVPLELGGLIVSKWEVSGDEERDFVLFDAQRQGYVAWLKGRPGERRTVSFTGKLLVQRDGDSRQLEIDLPAAATSHIDFTASSQVEVEAPKSVALATVTADDGRYTAQIDGAKGLLALRWGPRAVEEFDRAATLSAAIDAAVTVEPGRLTYEAVVTLRSFGEALDRARIRLPRGAAAAATPPGSGYEVIPIASAAGRNGAALVEVRFDQPSTTPPPVRLVAEYSGADAAAPLFASSFDVVGAFRQRSQLAIRVSELLHADFQTAGRVEQIDPLDLPEALRTPAPLAAFVGAGADWQLDVETQPRQRKVRATPTYAMNLGSQGATLDVTVDYQFLGGRTFELRADLRGWELTEQPVESGGVVDLTEQHVTPAGVLVMPLKESDLQQARVRFTLRREAGLGLHDLPLPELLDAFTLPGTLSVTCDEAWRAIVQVDNSSGVATAEANGAVAEANAAAAPAAAPAANGAISTAATSAPRRDAAARRFQTFLPRARVAIDVSEQEQAVAVESIVEGRMAGDSLEVEQRLQYNVAYQPTSELSMTVATELLANHGLQLLLDGRPLASSAVEILPLAPGPAGSTEDNLRLLVRLPRPTVGRTILQIRSVHALNDSQQLGRSPITIPLAIPTQPAGARATITSPVGQPRVALWSDGQNELWRPAAPEATGVGGEQQPAIFAATSAKPVGELALRLESAPGAEPLDLRAEATWIQTWIVGGQRQDRYVYRFRTGAPRVELTLPDDFAGRPLEVKLDGQTIPAKIDGALLSAPLAAAETPQVHTLELRRQTQQHLAVTAGLGASFPTLEHAQGSSPIFWQLIVPRDMAAVTTPEGMNGEYRLGWREWSWGRQPTQSQADLEKWTSATAAPELPASTNEYLYSAFDAPPHVHVRLVRRSWLIVAAAAAALAVGLIALYTNLGRTAGFWLAAIIAAVATLAAYPEAAILLVQSIFLGGAFTIVSLATRWLLADVRVRRTSAAVPASSIVSLTATQPWLAGRQDDSDDAVVAASGSTRQQRETPP</sequence>
<evidence type="ECO:0000256" key="1">
    <source>
        <dbReference type="SAM" id="MobiDB-lite"/>
    </source>
</evidence>
<evidence type="ECO:0000256" key="3">
    <source>
        <dbReference type="SAM" id="SignalP"/>
    </source>
</evidence>
<gene>
    <name evidence="4" type="ORF">I41_09780</name>
</gene>
<feature type="chain" id="PRO_5021948714" evidence="3">
    <location>
        <begin position="24"/>
        <end position="1145"/>
    </location>
</feature>